<accession>A0ABR0B2I3</accession>
<gene>
    <name evidence="2" type="ORF">OUZ56_027772</name>
</gene>
<keyword evidence="1" id="KW-0472">Membrane</keyword>
<proteinExistence type="predicted"/>
<dbReference type="EMBL" id="JAOYFB010000040">
    <property type="protein sequence ID" value="KAK4035687.1"/>
    <property type="molecule type" value="Genomic_DNA"/>
</dbReference>
<protein>
    <submittedName>
        <fullName evidence="2">Uncharacterized protein</fullName>
    </submittedName>
</protein>
<reference evidence="2 3" key="1">
    <citation type="journal article" date="2023" name="Nucleic Acids Res.">
        <title>The hologenome of Daphnia magna reveals possible DNA methylation and microbiome-mediated evolution of the host genome.</title>
        <authorList>
            <person name="Chaturvedi A."/>
            <person name="Li X."/>
            <person name="Dhandapani V."/>
            <person name="Marshall H."/>
            <person name="Kissane S."/>
            <person name="Cuenca-Cambronero M."/>
            <person name="Asole G."/>
            <person name="Calvet F."/>
            <person name="Ruiz-Romero M."/>
            <person name="Marangio P."/>
            <person name="Guigo R."/>
            <person name="Rago D."/>
            <person name="Mirbahai L."/>
            <person name="Eastwood N."/>
            <person name="Colbourne J.K."/>
            <person name="Zhou J."/>
            <person name="Mallon E."/>
            <person name="Orsini L."/>
        </authorList>
    </citation>
    <scope>NUCLEOTIDE SEQUENCE [LARGE SCALE GENOMIC DNA]</scope>
    <source>
        <strain evidence="2">LRV0_1</strain>
    </source>
</reference>
<feature type="transmembrane region" description="Helical" evidence="1">
    <location>
        <begin position="23"/>
        <end position="41"/>
    </location>
</feature>
<evidence type="ECO:0000256" key="1">
    <source>
        <dbReference type="SAM" id="Phobius"/>
    </source>
</evidence>
<evidence type="ECO:0000313" key="2">
    <source>
        <dbReference type="EMBL" id="KAK4035687.1"/>
    </source>
</evidence>
<sequence length="86" mass="9533">MLYPFTSCETKAYVARPEHTRSQAFTISLAAVLLGTMNFCFPRKTNFAPSYNADNTKYPGAIFNDDEFSGATSVRKKGGILLTPSW</sequence>
<organism evidence="2 3">
    <name type="scientific">Daphnia magna</name>
    <dbReference type="NCBI Taxonomy" id="35525"/>
    <lineage>
        <taxon>Eukaryota</taxon>
        <taxon>Metazoa</taxon>
        <taxon>Ecdysozoa</taxon>
        <taxon>Arthropoda</taxon>
        <taxon>Crustacea</taxon>
        <taxon>Branchiopoda</taxon>
        <taxon>Diplostraca</taxon>
        <taxon>Cladocera</taxon>
        <taxon>Anomopoda</taxon>
        <taxon>Daphniidae</taxon>
        <taxon>Daphnia</taxon>
    </lineage>
</organism>
<comment type="caution">
    <text evidence="2">The sequence shown here is derived from an EMBL/GenBank/DDBJ whole genome shotgun (WGS) entry which is preliminary data.</text>
</comment>
<keyword evidence="1" id="KW-1133">Transmembrane helix</keyword>
<name>A0ABR0B2I3_9CRUS</name>
<keyword evidence="3" id="KW-1185">Reference proteome</keyword>
<dbReference type="Proteomes" id="UP001234178">
    <property type="component" value="Unassembled WGS sequence"/>
</dbReference>
<evidence type="ECO:0000313" key="3">
    <source>
        <dbReference type="Proteomes" id="UP001234178"/>
    </source>
</evidence>
<keyword evidence="1" id="KW-0812">Transmembrane</keyword>